<evidence type="ECO:0000313" key="2">
    <source>
        <dbReference type="EMBL" id="JAD88118.1"/>
    </source>
</evidence>
<dbReference type="EMBL" id="GBRH01209777">
    <property type="protein sequence ID" value="JAD88118.1"/>
    <property type="molecule type" value="Transcribed_RNA"/>
</dbReference>
<reference evidence="2" key="1">
    <citation type="submission" date="2014-09" db="EMBL/GenBank/DDBJ databases">
        <authorList>
            <person name="Magalhaes I.L.F."/>
            <person name="Oliveira U."/>
            <person name="Santos F.R."/>
            <person name="Vidigal T.H.D.A."/>
            <person name="Brescovit A.D."/>
            <person name="Santos A.J."/>
        </authorList>
    </citation>
    <scope>NUCLEOTIDE SEQUENCE</scope>
    <source>
        <tissue evidence="2">Shoot tissue taken approximately 20 cm above the soil surface</tissue>
    </source>
</reference>
<proteinExistence type="predicted"/>
<organism evidence="2">
    <name type="scientific">Arundo donax</name>
    <name type="common">Giant reed</name>
    <name type="synonym">Donax arundinaceus</name>
    <dbReference type="NCBI Taxonomy" id="35708"/>
    <lineage>
        <taxon>Eukaryota</taxon>
        <taxon>Viridiplantae</taxon>
        <taxon>Streptophyta</taxon>
        <taxon>Embryophyta</taxon>
        <taxon>Tracheophyta</taxon>
        <taxon>Spermatophyta</taxon>
        <taxon>Magnoliopsida</taxon>
        <taxon>Liliopsida</taxon>
        <taxon>Poales</taxon>
        <taxon>Poaceae</taxon>
        <taxon>PACMAD clade</taxon>
        <taxon>Arundinoideae</taxon>
        <taxon>Arundineae</taxon>
        <taxon>Arundo</taxon>
    </lineage>
</organism>
<feature type="compositionally biased region" description="Basic residues" evidence="1">
    <location>
        <begin position="101"/>
        <end position="112"/>
    </location>
</feature>
<reference evidence="2" key="2">
    <citation type="journal article" date="2015" name="Data Brief">
        <title>Shoot transcriptome of the giant reed, Arundo donax.</title>
        <authorList>
            <person name="Barrero R.A."/>
            <person name="Guerrero F.D."/>
            <person name="Moolhuijzen P."/>
            <person name="Goolsby J.A."/>
            <person name="Tidwell J."/>
            <person name="Bellgard S.E."/>
            <person name="Bellgard M.I."/>
        </authorList>
    </citation>
    <scope>NUCLEOTIDE SEQUENCE</scope>
    <source>
        <tissue evidence="2">Shoot tissue taken approximately 20 cm above the soil surface</tissue>
    </source>
</reference>
<accession>A0A0A9DN78</accession>
<dbReference type="AlphaFoldDB" id="A0A0A9DN78"/>
<feature type="compositionally biased region" description="Basic and acidic residues" evidence="1">
    <location>
        <begin position="89"/>
        <end position="100"/>
    </location>
</feature>
<feature type="region of interest" description="Disordered" evidence="1">
    <location>
        <begin position="30"/>
        <end position="112"/>
    </location>
</feature>
<sequence length="112" mass="13019">MSIFFSLNKDHIMLASFFSRTCHACISLREKNSELQGRGRNTTTKNYKQERRGGGTKSKLTTQKRSPSKQKFLPCPTDKLHRQQTRPSTWEEGKHPETRGRSARSKWSKHQV</sequence>
<evidence type="ECO:0000256" key="1">
    <source>
        <dbReference type="SAM" id="MobiDB-lite"/>
    </source>
</evidence>
<name>A0A0A9DN78_ARUDO</name>
<protein>
    <submittedName>
        <fullName evidence="2">Uncharacterized protein</fullName>
    </submittedName>
</protein>